<dbReference type="OrthoDB" id="357801at2"/>
<dbReference type="PANTHER" id="PTHR34136">
    <property type="match status" value="1"/>
</dbReference>
<evidence type="ECO:0000256" key="1">
    <source>
        <dbReference type="ARBA" id="ARBA00022676"/>
    </source>
</evidence>
<dbReference type="GO" id="GO:0047244">
    <property type="term" value="F:N-acetylglucosaminyldiphosphoundecaprenol N-acetyl-beta-D-mannosaminyltransferase activity"/>
    <property type="evidence" value="ECO:0007669"/>
    <property type="project" value="UniProtKB-EC"/>
</dbReference>
<gene>
    <name evidence="3" type="ORF">L21SP2_0058</name>
</gene>
<keyword evidence="2 3" id="KW-0808">Transferase</keyword>
<dbReference type="KEGG" id="slr:L21SP2_0058"/>
<dbReference type="HOGENOM" id="CLU_063203_3_1_12"/>
<keyword evidence="4" id="KW-1185">Reference proteome</keyword>
<dbReference type="EMBL" id="CP006939">
    <property type="protein sequence ID" value="AHC13504.1"/>
    <property type="molecule type" value="Genomic_DNA"/>
</dbReference>
<dbReference type="AlphaFoldDB" id="V5WD85"/>
<name>V5WD85_9SPIO</name>
<sequence length="257" mass="29603">MATERTVSGRSGLVKRVYINRVPVDIVEPRNLMIVLSGLLGEGKTKASQVMFVRSWDIIRAHHSPMLLRTMQEAALVLPVSRAISGMARFLGHPRLHCYYPFQTIIKILTWLESMGGSLFLLGSGKQDIVSVEQNVRQTFPHIRFLGKYPGVFPKHMSESVAMAVHKANPHLLIAGSGLKGRDRWLHVRRNVLNSGIMIWSGEWFDFIIQKRRRPGKVAVRKGHEWIWELYSHPGKLFRVPVFLLFWLRLVLHRLFR</sequence>
<dbReference type="Proteomes" id="UP000018680">
    <property type="component" value="Chromosome"/>
</dbReference>
<reference evidence="3 4" key="1">
    <citation type="journal article" date="2015" name="Stand. Genomic Sci.">
        <title>Complete genome sequence and description of Salinispira pacifica gen. nov., sp. nov., a novel spirochaete isolated form a hypersaline microbial mat.</title>
        <authorList>
            <person name="Ben Hania W."/>
            <person name="Joseph M."/>
            <person name="Schumann P."/>
            <person name="Bunk B."/>
            <person name="Fiebig A."/>
            <person name="Sproer C."/>
            <person name="Klenk H.P."/>
            <person name="Fardeau M.L."/>
            <person name="Spring S."/>
        </authorList>
    </citation>
    <scope>NUCLEOTIDE SEQUENCE [LARGE SCALE GENOMIC DNA]</scope>
    <source>
        <strain evidence="3 4">L21-RPul-D2</strain>
    </source>
</reference>
<evidence type="ECO:0000313" key="4">
    <source>
        <dbReference type="Proteomes" id="UP000018680"/>
    </source>
</evidence>
<dbReference type="eggNOG" id="COG1922">
    <property type="taxonomic scope" value="Bacteria"/>
</dbReference>
<dbReference type="PANTHER" id="PTHR34136:SF1">
    <property type="entry name" value="UDP-N-ACETYL-D-MANNOSAMINURONIC ACID TRANSFERASE"/>
    <property type="match status" value="1"/>
</dbReference>
<organism evidence="3 4">
    <name type="scientific">Salinispira pacifica</name>
    <dbReference type="NCBI Taxonomy" id="1307761"/>
    <lineage>
        <taxon>Bacteria</taxon>
        <taxon>Pseudomonadati</taxon>
        <taxon>Spirochaetota</taxon>
        <taxon>Spirochaetia</taxon>
        <taxon>Spirochaetales</taxon>
        <taxon>Spirochaetaceae</taxon>
        <taxon>Salinispira</taxon>
    </lineage>
</organism>
<keyword evidence="1 3" id="KW-0328">Glycosyltransferase</keyword>
<evidence type="ECO:0000313" key="3">
    <source>
        <dbReference type="EMBL" id="AHC13504.1"/>
    </source>
</evidence>
<dbReference type="STRING" id="1307761.L21SP2_0058"/>
<dbReference type="RefSeq" id="WP_024266437.1">
    <property type="nucleotide sequence ID" value="NC_023035.1"/>
</dbReference>
<protein>
    <submittedName>
        <fullName evidence="3">N-acetylmannosaminyltransferase</fullName>
        <ecNumber evidence="3">2.4.1.187</ecNumber>
    </submittedName>
</protein>
<dbReference type="Pfam" id="PF03808">
    <property type="entry name" value="Glyco_tran_WecG"/>
    <property type="match status" value="1"/>
</dbReference>
<evidence type="ECO:0000256" key="2">
    <source>
        <dbReference type="ARBA" id="ARBA00022679"/>
    </source>
</evidence>
<proteinExistence type="predicted"/>
<dbReference type="InterPro" id="IPR004629">
    <property type="entry name" value="WecG_TagA_CpsF"/>
</dbReference>
<dbReference type="EC" id="2.4.1.187" evidence="3"/>
<accession>V5WD85</accession>